<organism evidence="1 2">
    <name type="scientific">Paracoccus litorisediminis</name>
    <dbReference type="NCBI Taxonomy" id="2006130"/>
    <lineage>
        <taxon>Bacteria</taxon>
        <taxon>Pseudomonadati</taxon>
        <taxon>Pseudomonadota</taxon>
        <taxon>Alphaproteobacteria</taxon>
        <taxon>Rhodobacterales</taxon>
        <taxon>Paracoccaceae</taxon>
        <taxon>Paracoccus</taxon>
    </lineage>
</organism>
<protein>
    <submittedName>
        <fullName evidence="1">Uncharacterized protein</fullName>
    </submittedName>
</protein>
<sequence length="102" mass="11131">MSSGLTSIQRMVVGHLDSLEPAFGPKADVTIVEELCRGTSISAIAKQIGCSADDVVARWQQMLFPAITTDHGALTIDGRRDLIIAVRAREQHDMQPWQEASL</sequence>
<comment type="caution">
    <text evidence="1">The sequence shown here is derived from an EMBL/GenBank/DDBJ whole genome shotgun (WGS) entry which is preliminary data.</text>
</comment>
<evidence type="ECO:0000313" key="2">
    <source>
        <dbReference type="Proteomes" id="UP000449846"/>
    </source>
</evidence>
<dbReference type="OrthoDB" id="7780247at2"/>
<dbReference type="AlphaFoldDB" id="A0A844HFX0"/>
<name>A0A844HFX0_9RHOB</name>
<accession>A0A844HFX0</accession>
<reference evidence="1 2" key="1">
    <citation type="submission" date="2019-11" db="EMBL/GenBank/DDBJ databases">
        <authorList>
            <person name="Dong K."/>
        </authorList>
    </citation>
    <scope>NUCLEOTIDE SEQUENCE [LARGE SCALE GENOMIC DNA]</scope>
    <source>
        <strain evidence="1 2">NBRC 112902</strain>
    </source>
</reference>
<proteinExistence type="predicted"/>
<keyword evidence="2" id="KW-1185">Reference proteome</keyword>
<dbReference type="EMBL" id="WMIG01000001">
    <property type="protein sequence ID" value="MTH57659.1"/>
    <property type="molecule type" value="Genomic_DNA"/>
</dbReference>
<dbReference type="Proteomes" id="UP000449846">
    <property type="component" value="Unassembled WGS sequence"/>
</dbReference>
<evidence type="ECO:0000313" key="1">
    <source>
        <dbReference type="EMBL" id="MTH57659.1"/>
    </source>
</evidence>
<dbReference type="RefSeq" id="WP_155037604.1">
    <property type="nucleotide sequence ID" value="NZ_JBHGCD010000006.1"/>
</dbReference>
<gene>
    <name evidence="1" type="ORF">GL300_00365</name>
</gene>